<protein>
    <submittedName>
        <fullName evidence="1">Uncharacterized protein</fullName>
    </submittedName>
</protein>
<sequence>MILGCLDCLTKQEFTWKKLYS</sequence>
<evidence type="ECO:0000313" key="1">
    <source>
        <dbReference type="EMBL" id="MBX56793.1"/>
    </source>
</evidence>
<accession>A0A2P2PQ03</accession>
<dbReference type="AlphaFoldDB" id="A0A2P2PQ03"/>
<name>A0A2P2PQ03_RHIMU</name>
<proteinExistence type="predicted"/>
<reference evidence="1" key="1">
    <citation type="submission" date="2018-02" db="EMBL/GenBank/DDBJ databases">
        <title>Rhizophora mucronata_Transcriptome.</title>
        <authorList>
            <person name="Meera S.P."/>
            <person name="Sreeshan A."/>
            <person name="Augustine A."/>
        </authorList>
    </citation>
    <scope>NUCLEOTIDE SEQUENCE</scope>
    <source>
        <tissue evidence="1">Leaf</tissue>
    </source>
</reference>
<organism evidence="1">
    <name type="scientific">Rhizophora mucronata</name>
    <name type="common">Asiatic mangrove</name>
    <dbReference type="NCBI Taxonomy" id="61149"/>
    <lineage>
        <taxon>Eukaryota</taxon>
        <taxon>Viridiplantae</taxon>
        <taxon>Streptophyta</taxon>
        <taxon>Embryophyta</taxon>
        <taxon>Tracheophyta</taxon>
        <taxon>Spermatophyta</taxon>
        <taxon>Magnoliopsida</taxon>
        <taxon>eudicotyledons</taxon>
        <taxon>Gunneridae</taxon>
        <taxon>Pentapetalae</taxon>
        <taxon>rosids</taxon>
        <taxon>fabids</taxon>
        <taxon>Malpighiales</taxon>
        <taxon>Rhizophoraceae</taxon>
        <taxon>Rhizophora</taxon>
    </lineage>
</organism>
<dbReference type="EMBL" id="GGEC01076309">
    <property type="protein sequence ID" value="MBX56793.1"/>
    <property type="molecule type" value="Transcribed_RNA"/>
</dbReference>